<dbReference type="AlphaFoldDB" id="A0A915Q695"/>
<evidence type="ECO:0000313" key="2">
    <source>
        <dbReference type="Proteomes" id="UP000887581"/>
    </source>
</evidence>
<reference evidence="3" key="1">
    <citation type="submission" date="2022-11" db="UniProtKB">
        <authorList>
            <consortium name="WormBaseParasite"/>
        </authorList>
    </citation>
    <scope>IDENTIFICATION</scope>
</reference>
<accession>A0A915Q695</accession>
<protein>
    <submittedName>
        <fullName evidence="3">BZIP domain-containing protein</fullName>
    </submittedName>
</protein>
<feature type="region of interest" description="Disordered" evidence="1">
    <location>
        <begin position="1"/>
        <end position="69"/>
    </location>
</feature>
<dbReference type="Proteomes" id="UP000887581">
    <property type="component" value="Unplaced"/>
</dbReference>
<keyword evidence="2" id="KW-1185">Reference proteome</keyword>
<sequence length="120" mass="13383">MFTGREVNGEERRELNRRAVRESRRKQEKGNERMSRAAVLHCESSRSGGSSLTAPSEAHRTQLQQRAPSALGAISSGQRPFRIDQHTQCVHLRSALADLIRSGHDISAELTSNNTPYTQT</sequence>
<proteinExistence type="predicted"/>
<dbReference type="WBParaSite" id="sdigi.contig673.g9449.t1">
    <property type="protein sequence ID" value="sdigi.contig673.g9449.t1"/>
    <property type="gene ID" value="sdigi.contig673.g9449"/>
</dbReference>
<name>A0A915Q695_9BILA</name>
<feature type="compositionally biased region" description="Polar residues" evidence="1">
    <location>
        <begin position="45"/>
        <end position="54"/>
    </location>
</feature>
<feature type="compositionally biased region" description="Basic and acidic residues" evidence="1">
    <location>
        <begin position="7"/>
        <end position="22"/>
    </location>
</feature>
<evidence type="ECO:0000313" key="3">
    <source>
        <dbReference type="WBParaSite" id="sdigi.contig673.g9449.t1"/>
    </source>
</evidence>
<organism evidence="2 3">
    <name type="scientific">Setaria digitata</name>
    <dbReference type="NCBI Taxonomy" id="48799"/>
    <lineage>
        <taxon>Eukaryota</taxon>
        <taxon>Metazoa</taxon>
        <taxon>Ecdysozoa</taxon>
        <taxon>Nematoda</taxon>
        <taxon>Chromadorea</taxon>
        <taxon>Rhabditida</taxon>
        <taxon>Spirurina</taxon>
        <taxon>Spiruromorpha</taxon>
        <taxon>Filarioidea</taxon>
        <taxon>Setariidae</taxon>
        <taxon>Setaria</taxon>
    </lineage>
</organism>
<evidence type="ECO:0000256" key="1">
    <source>
        <dbReference type="SAM" id="MobiDB-lite"/>
    </source>
</evidence>